<dbReference type="EMBL" id="CM046394">
    <property type="protein sequence ID" value="KAI8545146.1"/>
    <property type="molecule type" value="Genomic_DNA"/>
</dbReference>
<keyword evidence="2" id="KW-1185">Reference proteome</keyword>
<reference evidence="1" key="1">
    <citation type="submission" date="2022-02" db="EMBL/GenBank/DDBJ databases">
        <title>Plant Genome Project.</title>
        <authorList>
            <person name="Zhang R.-G."/>
        </authorList>
    </citation>
    <scope>NUCLEOTIDE SEQUENCE</scope>
    <source>
        <strain evidence="1">AT1</strain>
    </source>
</reference>
<evidence type="ECO:0000313" key="1">
    <source>
        <dbReference type="EMBL" id="KAI8545146.1"/>
    </source>
</evidence>
<gene>
    <name evidence="1" type="ORF">RHMOL_Rhmol07G0019900</name>
</gene>
<accession>A0ACC0MWM0</accession>
<protein>
    <submittedName>
        <fullName evidence="1">Uncharacterized protein</fullName>
    </submittedName>
</protein>
<sequence>MYTCVYKHEKERRKASKNDPLAGLWISKTTAQRHPTTVEEERLNKYCTLYHLLPLTRGLGLFPLDNLFSFVFLQSIFSGNSFKISVPSLSKTPLHFPLNCNAWNQTQRCPNNYPTKHKPTINPGRSSNQTCPDYFRWIHEDLRHWKETGITRDMVESARKFAYFRLIILDGKAYVDRYRKSIQTRDVFTVWGIVQLLRWYPGRLPDLELMFDTGDRPVIRSKDYRGPNAGPPPLFRYCSDWASLDIVFPDWSFWGWAETNIKPWRHLSKDIKEGNKRIQWEDRVPLAYWKGNPNVHKTRQDLLRCNVSDQHNWNAVLYIQDWIKASTEGYKQSKLEDQCTHRYKIYIEGWAWSVSEKYILACNSPTLYVTPNFHDFLIRGMVPQQHYWPIRENNKCKSLKFAVEWGNNHTAKLVVTICYTAMFFACIVEIVIPESNLQREAGSNYILEDTKMENVYDYMFHLLNEYAKLLKYKPSVPETAIELCPEVMACPTDSVWRRFMDDSLEETPNDVPPCALPPPYDPQVLKAFVEDKVKSTKQVEMWEKEYWDKQDIQKQ</sequence>
<proteinExistence type="predicted"/>
<evidence type="ECO:0000313" key="2">
    <source>
        <dbReference type="Proteomes" id="UP001062846"/>
    </source>
</evidence>
<dbReference type="Proteomes" id="UP001062846">
    <property type="component" value="Chromosome 7"/>
</dbReference>
<comment type="caution">
    <text evidence="1">The sequence shown here is derived from an EMBL/GenBank/DDBJ whole genome shotgun (WGS) entry which is preliminary data.</text>
</comment>
<organism evidence="1 2">
    <name type="scientific">Rhododendron molle</name>
    <name type="common">Chinese azalea</name>
    <name type="synonym">Azalea mollis</name>
    <dbReference type="NCBI Taxonomy" id="49168"/>
    <lineage>
        <taxon>Eukaryota</taxon>
        <taxon>Viridiplantae</taxon>
        <taxon>Streptophyta</taxon>
        <taxon>Embryophyta</taxon>
        <taxon>Tracheophyta</taxon>
        <taxon>Spermatophyta</taxon>
        <taxon>Magnoliopsida</taxon>
        <taxon>eudicotyledons</taxon>
        <taxon>Gunneridae</taxon>
        <taxon>Pentapetalae</taxon>
        <taxon>asterids</taxon>
        <taxon>Ericales</taxon>
        <taxon>Ericaceae</taxon>
        <taxon>Ericoideae</taxon>
        <taxon>Rhodoreae</taxon>
        <taxon>Rhododendron</taxon>
    </lineage>
</organism>
<name>A0ACC0MWM0_RHOML</name>